<reference evidence="7" key="1">
    <citation type="journal article" date="2019" name="MBio">
        <title>Virus Genomes from Deep Sea Sediments Expand the Ocean Megavirome and Support Independent Origins of Viral Gigantism.</title>
        <authorList>
            <person name="Backstrom D."/>
            <person name="Yutin N."/>
            <person name="Jorgensen S.L."/>
            <person name="Dharamshi J."/>
            <person name="Homa F."/>
            <person name="Zaremba-Niedwiedzka K."/>
            <person name="Spang A."/>
            <person name="Wolf Y.I."/>
            <person name="Koonin E.V."/>
            <person name="Ettema T.J."/>
        </authorList>
    </citation>
    <scope>NUCLEOTIDE SEQUENCE</scope>
</reference>
<dbReference type="EMBL" id="MK500327">
    <property type="protein sequence ID" value="QBK85580.1"/>
    <property type="molecule type" value="Genomic_DNA"/>
</dbReference>
<evidence type="ECO:0000256" key="5">
    <source>
        <dbReference type="ARBA" id="ARBA00023136"/>
    </source>
</evidence>
<evidence type="ECO:0000256" key="2">
    <source>
        <dbReference type="ARBA" id="ARBA00022692"/>
    </source>
</evidence>
<keyword evidence="5 6" id="KW-0472">Membrane</keyword>
<evidence type="ECO:0000313" key="7">
    <source>
        <dbReference type="EMBL" id="QBK85580.1"/>
    </source>
</evidence>
<gene>
    <name evidence="7" type="ORF">LCMAC101_01750</name>
</gene>
<dbReference type="Pfam" id="PF04923">
    <property type="entry name" value="Ninjurin"/>
    <property type="match status" value="1"/>
</dbReference>
<name>A0A481YRJ0_9VIRU</name>
<keyword evidence="3" id="KW-0130">Cell adhesion</keyword>
<comment type="subcellular location">
    <subcellularLocation>
        <location evidence="1">Membrane</location>
        <topology evidence="1">Multi-pass membrane protein</topology>
    </subcellularLocation>
</comment>
<organism evidence="7">
    <name type="scientific">Marseillevirus LCMAC101</name>
    <dbReference type="NCBI Taxonomy" id="2506602"/>
    <lineage>
        <taxon>Viruses</taxon>
        <taxon>Varidnaviria</taxon>
        <taxon>Bamfordvirae</taxon>
        <taxon>Nucleocytoviricota</taxon>
        <taxon>Megaviricetes</taxon>
        <taxon>Pimascovirales</taxon>
        <taxon>Pimascovirales incertae sedis</taxon>
        <taxon>Marseilleviridae</taxon>
    </lineage>
</organism>
<sequence>MLIAKASMEDVEQNVNQNADQDINTYASHKSVSQNLLNTSVIQGNIGLLVFVYANDRNEEGFGKALIALIIISFSLQFIIFILLTILFHVRQNYRLHRNITAIGMNSLVTALSGVALVINIAITTVSLELKNDGNVES</sequence>
<evidence type="ECO:0000256" key="4">
    <source>
        <dbReference type="ARBA" id="ARBA00022989"/>
    </source>
</evidence>
<dbReference type="PANTHER" id="PTHR12316">
    <property type="entry name" value="NINJURIN-RELATED"/>
    <property type="match status" value="1"/>
</dbReference>
<dbReference type="InterPro" id="IPR007007">
    <property type="entry name" value="Ninjurin"/>
</dbReference>
<feature type="transmembrane region" description="Helical" evidence="6">
    <location>
        <begin position="66"/>
        <end position="88"/>
    </location>
</feature>
<keyword evidence="4 6" id="KW-1133">Transmembrane helix</keyword>
<evidence type="ECO:0000256" key="1">
    <source>
        <dbReference type="ARBA" id="ARBA00004141"/>
    </source>
</evidence>
<protein>
    <submittedName>
        <fullName evidence="7">Ninjurin</fullName>
    </submittedName>
</protein>
<evidence type="ECO:0000256" key="6">
    <source>
        <dbReference type="SAM" id="Phobius"/>
    </source>
</evidence>
<dbReference type="GO" id="GO:0016020">
    <property type="term" value="C:membrane"/>
    <property type="evidence" value="ECO:0007669"/>
    <property type="project" value="UniProtKB-SubCell"/>
</dbReference>
<accession>A0A481YRJ0</accession>
<feature type="transmembrane region" description="Helical" evidence="6">
    <location>
        <begin position="36"/>
        <end position="54"/>
    </location>
</feature>
<keyword evidence="2 6" id="KW-0812">Transmembrane</keyword>
<proteinExistence type="predicted"/>
<feature type="transmembrane region" description="Helical" evidence="6">
    <location>
        <begin position="100"/>
        <end position="123"/>
    </location>
</feature>
<evidence type="ECO:0000256" key="3">
    <source>
        <dbReference type="ARBA" id="ARBA00022889"/>
    </source>
</evidence>
<dbReference type="PANTHER" id="PTHR12316:SF17">
    <property type="entry name" value="NINJURIN C, ISOFORM D"/>
    <property type="match status" value="1"/>
</dbReference>
<dbReference type="GO" id="GO:0007155">
    <property type="term" value="P:cell adhesion"/>
    <property type="evidence" value="ECO:0007669"/>
    <property type="project" value="UniProtKB-KW"/>
</dbReference>